<dbReference type="PANTHER" id="PTHR33116">
    <property type="entry name" value="REVERSE TRANSCRIPTASE ZINC-BINDING DOMAIN-CONTAINING PROTEIN-RELATED-RELATED"/>
    <property type="match status" value="1"/>
</dbReference>
<reference evidence="4" key="1">
    <citation type="journal article" date="2019" name="Sci. Rep.">
        <title>Draft genome of Tanacetum cinerariifolium, the natural source of mosquito coil.</title>
        <authorList>
            <person name="Yamashiro T."/>
            <person name="Shiraishi A."/>
            <person name="Satake H."/>
            <person name="Nakayama K."/>
        </authorList>
    </citation>
    <scope>NUCLEOTIDE SEQUENCE</scope>
</reference>
<keyword evidence="1" id="KW-0175">Coiled coil</keyword>
<feature type="domain" description="Reverse transcriptase zinc-binding" evidence="3">
    <location>
        <begin position="149"/>
        <end position="233"/>
    </location>
</feature>
<keyword evidence="4" id="KW-0548">Nucleotidyltransferase</keyword>
<accession>A0A6L2KBE5</accession>
<feature type="region of interest" description="Disordered" evidence="2">
    <location>
        <begin position="346"/>
        <end position="376"/>
    </location>
</feature>
<keyword evidence="4" id="KW-0808">Transferase</keyword>
<feature type="coiled-coil region" evidence="1">
    <location>
        <begin position="281"/>
        <end position="315"/>
    </location>
</feature>
<feature type="compositionally biased region" description="Polar residues" evidence="2">
    <location>
        <begin position="346"/>
        <end position="363"/>
    </location>
</feature>
<evidence type="ECO:0000256" key="1">
    <source>
        <dbReference type="SAM" id="Coils"/>
    </source>
</evidence>
<keyword evidence="4" id="KW-0695">RNA-directed DNA polymerase</keyword>
<dbReference type="InterPro" id="IPR026960">
    <property type="entry name" value="RVT-Znf"/>
</dbReference>
<gene>
    <name evidence="4" type="ORF">Tci_018257</name>
</gene>
<evidence type="ECO:0000259" key="3">
    <source>
        <dbReference type="Pfam" id="PF13966"/>
    </source>
</evidence>
<organism evidence="4">
    <name type="scientific">Tanacetum cinerariifolium</name>
    <name type="common">Dalmatian daisy</name>
    <name type="synonym">Chrysanthemum cinerariifolium</name>
    <dbReference type="NCBI Taxonomy" id="118510"/>
    <lineage>
        <taxon>Eukaryota</taxon>
        <taxon>Viridiplantae</taxon>
        <taxon>Streptophyta</taxon>
        <taxon>Embryophyta</taxon>
        <taxon>Tracheophyta</taxon>
        <taxon>Spermatophyta</taxon>
        <taxon>Magnoliopsida</taxon>
        <taxon>eudicotyledons</taxon>
        <taxon>Gunneridae</taxon>
        <taxon>Pentapetalae</taxon>
        <taxon>asterids</taxon>
        <taxon>campanulids</taxon>
        <taxon>Asterales</taxon>
        <taxon>Asteraceae</taxon>
        <taxon>Asteroideae</taxon>
        <taxon>Anthemideae</taxon>
        <taxon>Anthemidinae</taxon>
        <taxon>Tanacetum</taxon>
    </lineage>
</organism>
<dbReference type="AlphaFoldDB" id="A0A6L2KBE5"/>
<sequence length="417" mass="47254">MFYADDAIFVGQWSESNINTIVHVLDCFHQVSGLRINMSKSKLMGISVDANKVDQAAMKIGCVTLKTPFTCLGSKVGGLMSPDMGEMENMLASKEKRGLRISSLNVLNRALMFKWVWRFFTQSSSLWARVIKAIHGEDGKIGKKGLGEFSVASVRKLIDDNMLLEVASKTRWIKAVPIKVNVYALKVKLDCLPTRLNISRRGMDIESIRYPMCGEAAESTSRIFFTCHIAREILRKIFRWWDVIYTKVSSYEEWLDWILNLRLSGSNTEVKSCSKNYAKTHEKLQRQFDEQRQTLKKANLEIVAYQLSLESVEAQLIVHQKNEVAYEEKIAVLEFEVKDKGYGDQMSKSNSEVLPSVFDGQTSDGDDNPTNDRFKKDDRYHAVPLPLTGNYMPPLAELSFAGLDDSIYKPTANKASV</sequence>
<dbReference type="GO" id="GO:0003964">
    <property type="term" value="F:RNA-directed DNA polymerase activity"/>
    <property type="evidence" value="ECO:0007669"/>
    <property type="project" value="UniProtKB-KW"/>
</dbReference>
<dbReference type="PANTHER" id="PTHR33116:SF77">
    <property type="entry name" value="RNA-DIRECTED DNA POLYMERASE"/>
    <property type="match status" value="1"/>
</dbReference>
<evidence type="ECO:0000313" key="4">
    <source>
        <dbReference type="EMBL" id="GEU46279.1"/>
    </source>
</evidence>
<name>A0A6L2KBE5_TANCI</name>
<evidence type="ECO:0000256" key="2">
    <source>
        <dbReference type="SAM" id="MobiDB-lite"/>
    </source>
</evidence>
<comment type="caution">
    <text evidence="4">The sequence shown here is derived from an EMBL/GenBank/DDBJ whole genome shotgun (WGS) entry which is preliminary data.</text>
</comment>
<protein>
    <submittedName>
        <fullName evidence="4">RNA-directed DNA polymerase, eukaryota</fullName>
    </submittedName>
</protein>
<dbReference type="EMBL" id="BKCJ010002104">
    <property type="protein sequence ID" value="GEU46279.1"/>
    <property type="molecule type" value="Genomic_DNA"/>
</dbReference>
<proteinExistence type="predicted"/>
<dbReference type="Pfam" id="PF13966">
    <property type="entry name" value="zf-RVT"/>
    <property type="match status" value="1"/>
</dbReference>